<dbReference type="Pfam" id="PF12796">
    <property type="entry name" value="Ank_2"/>
    <property type="match status" value="2"/>
</dbReference>
<dbReference type="SMART" id="SM00248">
    <property type="entry name" value="ANK"/>
    <property type="match status" value="9"/>
</dbReference>
<evidence type="ECO:0000313" key="6">
    <source>
        <dbReference type="Proteomes" id="UP000799438"/>
    </source>
</evidence>
<feature type="repeat" description="ANK" evidence="3">
    <location>
        <begin position="228"/>
        <end position="260"/>
    </location>
</feature>
<evidence type="ECO:0000256" key="4">
    <source>
        <dbReference type="SAM" id="Phobius"/>
    </source>
</evidence>
<dbReference type="SUPFAM" id="SSF48403">
    <property type="entry name" value="Ankyrin repeat"/>
    <property type="match status" value="1"/>
</dbReference>
<feature type="repeat" description="ANK" evidence="3">
    <location>
        <begin position="263"/>
        <end position="295"/>
    </location>
</feature>
<dbReference type="GeneID" id="54301638"/>
<keyword evidence="4" id="KW-1133">Transmembrane helix</keyword>
<dbReference type="InterPro" id="IPR002110">
    <property type="entry name" value="Ankyrin_rpt"/>
</dbReference>
<dbReference type="PANTHER" id="PTHR23206:SF8">
    <property type="entry name" value="ANKYRIN REPEAT AND KH DOMAIN-CONTAINING 1"/>
    <property type="match status" value="1"/>
</dbReference>
<dbReference type="OrthoDB" id="4772757at2759"/>
<protein>
    <submittedName>
        <fullName evidence="5">Uncharacterized protein</fullName>
    </submittedName>
</protein>
<evidence type="ECO:0000256" key="1">
    <source>
        <dbReference type="ARBA" id="ARBA00022737"/>
    </source>
</evidence>
<keyword evidence="4" id="KW-0472">Membrane</keyword>
<dbReference type="RefSeq" id="XP_033398409.1">
    <property type="nucleotide sequence ID" value="XM_033544142.1"/>
</dbReference>
<dbReference type="Proteomes" id="UP000799438">
    <property type="component" value="Unassembled WGS sequence"/>
</dbReference>
<name>A0A6A6BIP6_9PEZI</name>
<feature type="transmembrane region" description="Helical" evidence="4">
    <location>
        <begin position="67"/>
        <end position="87"/>
    </location>
</feature>
<dbReference type="InterPro" id="IPR036770">
    <property type="entry name" value="Ankyrin_rpt-contain_sf"/>
</dbReference>
<keyword evidence="6" id="KW-1185">Reference proteome</keyword>
<feature type="repeat" description="ANK" evidence="3">
    <location>
        <begin position="298"/>
        <end position="330"/>
    </location>
</feature>
<keyword evidence="2 3" id="KW-0040">ANK repeat</keyword>
<keyword evidence="4" id="KW-0812">Transmembrane</keyword>
<dbReference type="EMBL" id="ML995484">
    <property type="protein sequence ID" value="KAF2142697.1"/>
    <property type="molecule type" value="Genomic_DNA"/>
</dbReference>
<evidence type="ECO:0000256" key="2">
    <source>
        <dbReference type="ARBA" id="ARBA00023043"/>
    </source>
</evidence>
<accession>A0A6A6BIP6</accession>
<dbReference type="Pfam" id="PF00023">
    <property type="entry name" value="Ank"/>
    <property type="match status" value="2"/>
</dbReference>
<sequence length="507" mass="56523">MEQAINDGMRFRRPISQKWLLGLLHRRSLDESRYRNRNEFLGTLHETVDRIMRMRGEDEKNNNSRRAYVSSLCLFFAVGGCFSMYLIEELMEEKPYQTNDADITRSSLAAAAWLGDARLVEALVSEVDDIDDSSLYFDSPIWAAARQGHARIVRLLIGKGACFNPTGGVVPPIQAACEGGHTEVVRLLINLDPTTVPNSQRHLREAASGNHMELLRFLLDHFDYPDWIKNLALSGACFYGNEEAARFLLNRGADPNTRDIENRDRHTLAIASQRGHIAIVRLLLSRGVDANYYNNWSYNPDAIVWAASRGYTRIIEVLLDAGANVNGAKSTLAAAAERGHVGAAKLLLDRGFDVNRPGVVGDRKGGAGRTAVSQACQYGHTSMVRLLVEYGCDIYYPGHMIRAKEYGHKDVIATLLGLGAPKPEGFEEVEVRKDVTYQTHAPWSVPCEIHLISPDGTIAKTISERDDVAYKMEFVLHTSPFFTYIELKLLMRLKPTGKGNSTLAEVD</sequence>
<feature type="repeat" description="ANK" evidence="3">
    <location>
        <begin position="367"/>
        <end position="399"/>
    </location>
</feature>
<keyword evidence="1" id="KW-0677">Repeat</keyword>
<evidence type="ECO:0000313" key="5">
    <source>
        <dbReference type="EMBL" id="KAF2142697.1"/>
    </source>
</evidence>
<gene>
    <name evidence="5" type="ORF">K452DRAFT_318266</name>
</gene>
<proteinExistence type="predicted"/>
<dbReference type="Gene3D" id="1.25.40.20">
    <property type="entry name" value="Ankyrin repeat-containing domain"/>
    <property type="match status" value="1"/>
</dbReference>
<dbReference type="PROSITE" id="PS50088">
    <property type="entry name" value="ANK_REPEAT"/>
    <property type="match status" value="4"/>
</dbReference>
<dbReference type="PROSITE" id="PS50297">
    <property type="entry name" value="ANK_REP_REGION"/>
    <property type="match status" value="2"/>
</dbReference>
<dbReference type="PANTHER" id="PTHR23206">
    <property type="entry name" value="MASK PROTEIN"/>
    <property type="match status" value="1"/>
</dbReference>
<dbReference type="InterPro" id="IPR051631">
    <property type="entry name" value="Ankyrin-KH/SAM_domain"/>
</dbReference>
<organism evidence="5 6">
    <name type="scientific">Aplosporella prunicola CBS 121167</name>
    <dbReference type="NCBI Taxonomy" id="1176127"/>
    <lineage>
        <taxon>Eukaryota</taxon>
        <taxon>Fungi</taxon>
        <taxon>Dikarya</taxon>
        <taxon>Ascomycota</taxon>
        <taxon>Pezizomycotina</taxon>
        <taxon>Dothideomycetes</taxon>
        <taxon>Dothideomycetes incertae sedis</taxon>
        <taxon>Botryosphaeriales</taxon>
        <taxon>Aplosporellaceae</taxon>
        <taxon>Aplosporella</taxon>
    </lineage>
</organism>
<evidence type="ECO:0000256" key="3">
    <source>
        <dbReference type="PROSITE-ProRule" id="PRU00023"/>
    </source>
</evidence>
<dbReference type="AlphaFoldDB" id="A0A6A6BIP6"/>
<reference evidence="5" key="1">
    <citation type="journal article" date="2020" name="Stud. Mycol.">
        <title>101 Dothideomycetes genomes: a test case for predicting lifestyles and emergence of pathogens.</title>
        <authorList>
            <person name="Haridas S."/>
            <person name="Albert R."/>
            <person name="Binder M."/>
            <person name="Bloem J."/>
            <person name="Labutti K."/>
            <person name="Salamov A."/>
            <person name="Andreopoulos B."/>
            <person name="Baker S."/>
            <person name="Barry K."/>
            <person name="Bills G."/>
            <person name="Bluhm B."/>
            <person name="Cannon C."/>
            <person name="Castanera R."/>
            <person name="Culley D."/>
            <person name="Daum C."/>
            <person name="Ezra D."/>
            <person name="Gonzalez J."/>
            <person name="Henrissat B."/>
            <person name="Kuo A."/>
            <person name="Liang C."/>
            <person name="Lipzen A."/>
            <person name="Lutzoni F."/>
            <person name="Magnuson J."/>
            <person name="Mondo S."/>
            <person name="Nolan M."/>
            <person name="Ohm R."/>
            <person name="Pangilinan J."/>
            <person name="Park H.-J."/>
            <person name="Ramirez L."/>
            <person name="Alfaro M."/>
            <person name="Sun H."/>
            <person name="Tritt A."/>
            <person name="Yoshinaga Y."/>
            <person name="Zwiers L.-H."/>
            <person name="Turgeon B."/>
            <person name="Goodwin S."/>
            <person name="Spatafora J."/>
            <person name="Crous P."/>
            <person name="Grigoriev I."/>
        </authorList>
    </citation>
    <scope>NUCLEOTIDE SEQUENCE</scope>
    <source>
        <strain evidence="5">CBS 121167</strain>
    </source>
</reference>